<keyword evidence="1" id="KW-0732">Signal</keyword>
<reference evidence="2 3" key="1">
    <citation type="submission" date="2023-09" db="EMBL/GenBank/DDBJ databases">
        <title>Complete Genome and Methylome dissection of Bacillus brevis NEB573 original source of BbsI restriction endonuclease.</title>
        <authorList>
            <person name="Fomenkov A."/>
            <person name="Roberts R.D."/>
        </authorList>
    </citation>
    <scope>NUCLEOTIDE SEQUENCE [LARGE SCALE GENOMIC DNA]</scope>
    <source>
        <strain evidence="2 3">NEB573</strain>
    </source>
</reference>
<evidence type="ECO:0008006" key="4">
    <source>
        <dbReference type="Google" id="ProtNLM"/>
    </source>
</evidence>
<feature type="chain" id="PRO_5045937757" description="Secreted protein" evidence="1">
    <location>
        <begin position="27"/>
        <end position="70"/>
    </location>
</feature>
<feature type="signal peptide" evidence="1">
    <location>
        <begin position="1"/>
        <end position="26"/>
    </location>
</feature>
<dbReference type="RefSeq" id="WP_310771245.1">
    <property type="nucleotide sequence ID" value="NZ_CP134050.1"/>
</dbReference>
<sequence>MNKQKWMTLGAAAVVCAAWLAPGAFAKESDESYVAPSSVMGIAYEQKETPLPNCGPAGIFLIPENENSKK</sequence>
<evidence type="ECO:0000256" key="1">
    <source>
        <dbReference type="SAM" id="SignalP"/>
    </source>
</evidence>
<protein>
    <recommendedName>
        <fullName evidence="4">Secreted protein</fullName>
    </recommendedName>
</protein>
<proteinExistence type="predicted"/>
<dbReference type="EMBL" id="CP134050">
    <property type="protein sequence ID" value="WNC16515.1"/>
    <property type="molecule type" value="Genomic_DNA"/>
</dbReference>
<gene>
    <name evidence="2" type="ORF">RGB73_09400</name>
</gene>
<dbReference type="Proteomes" id="UP001256827">
    <property type="component" value="Chromosome"/>
</dbReference>
<evidence type="ECO:0000313" key="3">
    <source>
        <dbReference type="Proteomes" id="UP001256827"/>
    </source>
</evidence>
<organism evidence="2 3">
    <name type="scientific">Brevibacillus brevis</name>
    <name type="common">Bacillus brevis</name>
    <dbReference type="NCBI Taxonomy" id="1393"/>
    <lineage>
        <taxon>Bacteria</taxon>
        <taxon>Bacillati</taxon>
        <taxon>Bacillota</taxon>
        <taxon>Bacilli</taxon>
        <taxon>Bacillales</taxon>
        <taxon>Paenibacillaceae</taxon>
        <taxon>Brevibacillus</taxon>
    </lineage>
</organism>
<keyword evidence="3" id="KW-1185">Reference proteome</keyword>
<accession>A0ABY9T8T2</accession>
<evidence type="ECO:0000313" key="2">
    <source>
        <dbReference type="EMBL" id="WNC16515.1"/>
    </source>
</evidence>
<name>A0ABY9T8T2_BREBE</name>